<evidence type="ECO:0000256" key="2">
    <source>
        <dbReference type="ARBA" id="ARBA00022553"/>
    </source>
</evidence>
<gene>
    <name evidence="7" type="ORF">PGLA1383_LOCUS12831</name>
</gene>
<dbReference type="CDD" id="cd00833">
    <property type="entry name" value="PKS"/>
    <property type="match status" value="1"/>
</dbReference>
<proteinExistence type="inferred from homology"/>
<protein>
    <recommendedName>
        <fullName evidence="6">Ketosynthase family 3 (KS3) domain-containing protein</fullName>
    </recommendedName>
</protein>
<evidence type="ECO:0000256" key="5">
    <source>
        <dbReference type="SAM" id="MobiDB-lite"/>
    </source>
</evidence>
<feature type="domain" description="Ketosynthase family 3 (KS3)" evidence="6">
    <location>
        <begin position="357"/>
        <end position="835"/>
    </location>
</feature>
<accession>A0A813E1J4</accession>
<keyword evidence="2" id="KW-0597">Phosphoprotein</keyword>
<dbReference type="GO" id="GO:0004312">
    <property type="term" value="F:fatty acid synthase activity"/>
    <property type="evidence" value="ECO:0007669"/>
    <property type="project" value="TreeGrafter"/>
</dbReference>
<dbReference type="PROSITE" id="PS51257">
    <property type="entry name" value="PROKAR_LIPOPROTEIN"/>
    <property type="match status" value="1"/>
</dbReference>
<keyword evidence="1" id="KW-0596">Phosphopantetheine</keyword>
<keyword evidence="8" id="KW-1185">Reference proteome</keyword>
<dbReference type="GO" id="GO:0004315">
    <property type="term" value="F:3-oxoacyl-[acyl-carrier-protein] synthase activity"/>
    <property type="evidence" value="ECO:0007669"/>
    <property type="project" value="InterPro"/>
</dbReference>
<dbReference type="SUPFAM" id="SSF53901">
    <property type="entry name" value="Thiolase-like"/>
    <property type="match status" value="2"/>
</dbReference>
<dbReference type="PANTHER" id="PTHR43775:SF37">
    <property type="entry name" value="SI:DKEY-61P9.11"/>
    <property type="match status" value="1"/>
</dbReference>
<comment type="caution">
    <text evidence="7">The sequence shown here is derived from an EMBL/GenBank/DDBJ whole genome shotgun (WGS) entry which is preliminary data.</text>
</comment>
<dbReference type="InterPro" id="IPR050091">
    <property type="entry name" value="PKS_NRPS_Biosynth_Enz"/>
</dbReference>
<feature type="compositionally biased region" description="Low complexity" evidence="5">
    <location>
        <begin position="991"/>
        <end position="1011"/>
    </location>
</feature>
<dbReference type="Proteomes" id="UP000654075">
    <property type="component" value="Unassembled WGS sequence"/>
</dbReference>
<feature type="compositionally biased region" description="Low complexity" evidence="5">
    <location>
        <begin position="26"/>
        <end position="53"/>
    </location>
</feature>
<dbReference type="InterPro" id="IPR016039">
    <property type="entry name" value="Thiolase-like"/>
</dbReference>
<dbReference type="PROSITE" id="PS00606">
    <property type="entry name" value="KS3_1"/>
    <property type="match status" value="1"/>
</dbReference>
<evidence type="ECO:0000259" key="6">
    <source>
        <dbReference type="PROSITE" id="PS52004"/>
    </source>
</evidence>
<reference evidence="7" key="1">
    <citation type="submission" date="2021-02" db="EMBL/GenBank/DDBJ databases">
        <authorList>
            <person name="Dougan E. K."/>
            <person name="Rhodes N."/>
            <person name="Thang M."/>
            <person name="Chan C."/>
        </authorList>
    </citation>
    <scope>NUCLEOTIDE SEQUENCE</scope>
</reference>
<dbReference type="SMART" id="SM00825">
    <property type="entry name" value="PKS_KS"/>
    <property type="match status" value="1"/>
</dbReference>
<dbReference type="Gene3D" id="3.40.47.10">
    <property type="match status" value="1"/>
</dbReference>
<sequence>MQPKQFRIFTTAGGAAGACEAEDAAPKASTAAPKAAAGKKNQKAAAGTKNQKSAKAKAATKFATAKAAPKAKVATAPDKQKAAAEATPPGVAAWCQVMAEELGASPEFDVDWSEELGASLEFDVDWSEDPCGSSLAAAAVAETVARQGHCLLRMPRAGTFLDEGVALGGRHGLRPVSLRPELTPVYLGCRLGQRQRQLYEVPDSSNSEGSKGASASSSALAFYDQAISGLAKELAPLCPETLGFRFGGRSQALLRLELAERRSKDGLEEIEMVGDDVFSPATDEVESAIHFVRRKKLCVLYLASGPRAVSVTLRGRSSQQGAAIIRSVSPGQLLIFSHDQLEFALEPAEPIPPEHRWRELGSEAFANRAAGCLAGREHEWAMLSAGTDAVTAWPTCRWDESQYFRSDDAWTSESGRSYTHHAALCDDSLLVGFDAQLFFGDGKQASAAAASTTPDQRLLLEVGYEVLHLAAFRSPSDSSAWKSSSSAEGGSCMSPLSARLRGRGLGFFVAAYSSRCSLPCCDLVMRDAHLSQGSNNGMTAARLAYVLGTTGPTMRIDTACSSALVALSCADQDLRRRNRETRDFHANVASSSMAQFDPLAWVELCRLGMLSRRGRCFTFDNSSDGFTKGEGCSAVLLMLPSHLETSPVESDFVWAGLKDGLSNVSSAGSSDRFACIAASGVNQDGRSASMTAPHGPSQGALTRQCLADGRIQPADVSVAECHGTGTALGDPIEVGALRTVLGGGEPVLLSTVKSNMGHSEANAGLSGVIKVVSLLSRGAAPAGLHVRTLNQHMDFDGFPWFVVAEFVAPAQRTDGFAGVQGFGLGGTNARAEVWGRASLGSKAPRVKRLDFAKLDFVGVPCPGCSQTMCWLCSEAKPDDSELCTLRHRCTVLRQEPGGYSVCSSCLQFGVAPFQDDNIDSVSSCPTEPSESSHPELVYKDNNNNSDAENRRHLFPNNNNNNDNNNYNNSRQTHPAFSVAGRLLLDGAFSKNTDNNNNNNNHTTTTTTQKSP</sequence>
<dbReference type="PANTHER" id="PTHR43775">
    <property type="entry name" value="FATTY ACID SYNTHASE"/>
    <property type="match status" value="1"/>
</dbReference>
<dbReference type="InterPro" id="IPR018201">
    <property type="entry name" value="Ketoacyl_synth_AS"/>
</dbReference>
<feature type="compositionally biased region" description="Polar residues" evidence="5">
    <location>
        <begin position="919"/>
        <end position="929"/>
    </location>
</feature>
<dbReference type="Pfam" id="PF02801">
    <property type="entry name" value="Ketoacyl-synt_C"/>
    <property type="match status" value="1"/>
</dbReference>
<feature type="region of interest" description="Disordered" evidence="5">
    <location>
        <begin position="919"/>
        <end position="972"/>
    </location>
</feature>
<evidence type="ECO:0000313" key="8">
    <source>
        <dbReference type="Proteomes" id="UP000654075"/>
    </source>
</evidence>
<dbReference type="PROSITE" id="PS52004">
    <property type="entry name" value="KS3_2"/>
    <property type="match status" value="1"/>
</dbReference>
<feature type="region of interest" description="Disordered" evidence="5">
    <location>
        <begin position="12"/>
        <end position="53"/>
    </location>
</feature>
<comment type="similarity">
    <text evidence="4">Belongs to the thiolase-like superfamily. Beta-ketoacyl-ACP synthases family.</text>
</comment>
<dbReference type="OrthoDB" id="329835at2759"/>
<evidence type="ECO:0000256" key="4">
    <source>
        <dbReference type="RuleBase" id="RU003694"/>
    </source>
</evidence>
<name>A0A813E1J4_POLGL</name>
<organism evidence="7 8">
    <name type="scientific">Polarella glacialis</name>
    <name type="common">Dinoflagellate</name>
    <dbReference type="NCBI Taxonomy" id="89957"/>
    <lineage>
        <taxon>Eukaryota</taxon>
        <taxon>Sar</taxon>
        <taxon>Alveolata</taxon>
        <taxon>Dinophyceae</taxon>
        <taxon>Suessiales</taxon>
        <taxon>Suessiaceae</taxon>
        <taxon>Polarella</taxon>
    </lineage>
</organism>
<feature type="region of interest" description="Disordered" evidence="5">
    <location>
        <begin position="987"/>
        <end position="1011"/>
    </location>
</feature>
<dbReference type="GO" id="GO:0006633">
    <property type="term" value="P:fatty acid biosynthetic process"/>
    <property type="evidence" value="ECO:0007669"/>
    <property type="project" value="InterPro"/>
</dbReference>
<dbReference type="InterPro" id="IPR014031">
    <property type="entry name" value="Ketoacyl_synth_C"/>
</dbReference>
<dbReference type="Pfam" id="PF00109">
    <property type="entry name" value="ketoacyl-synt"/>
    <property type="match status" value="1"/>
</dbReference>
<dbReference type="EMBL" id="CAJNNV010006923">
    <property type="protein sequence ID" value="CAE8594270.1"/>
    <property type="molecule type" value="Genomic_DNA"/>
</dbReference>
<keyword evidence="3 4" id="KW-0808">Transferase</keyword>
<dbReference type="InterPro" id="IPR020841">
    <property type="entry name" value="PKS_Beta-ketoAc_synthase_dom"/>
</dbReference>
<evidence type="ECO:0000256" key="1">
    <source>
        <dbReference type="ARBA" id="ARBA00022450"/>
    </source>
</evidence>
<dbReference type="InterPro" id="IPR014030">
    <property type="entry name" value="Ketoacyl_synth_N"/>
</dbReference>
<dbReference type="AlphaFoldDB" id="A0A813E1J4"/>
<evidence type="ECO:0000313" key="7">
    <source>
        <dbReference type="EMBL" id="CAE8594270.1"/>
    </source>
</evidence>
<feature type="compositionally biased region" description="Low complexity" evidence="5">
    <location>
        <begin position="956"/>
        <end position="968"/>
    </location>
</feature>
<evidence type="ECO:0000256" key="3">
    <source>
        <dbReference type="ARBA" id="ARBA00022679"/>
    </source>
</evidence>